<name>A0A821ED93_9BILA</name>
<keyword evidence="1" id="KW-0812">Transmembrane</keyword>
<evidence type="ECO:0000313" key="2">
    <source>
        <dbReference type="EMBL" id="CAF4413673.1"/>
    </source>
</evidence>
<protein>
    <submittedName>
        <fullName evidence="3">Uncharacterized protein</fullName>
    </submittedName>
</protein>
<evidence type="ECO:0000256" key="1">
    <source>
        <dbReference type="SAM" id="Phobius"/>
    </source>
</evidence>
<dbReference type="EMBL" id="CAJOBI010060629">
    <property type="protein sequence ID" value="CAF4413673.1"/>
    <property type="molecule type" value="Genomic_DNA"/>
</dbReference>
<comment type="caution">
    <text evidence="3">The sequence shown here is derived from an EMBL/GenBank/DDBJ whole genome shotgun (WGS) entry which is preliminary data.</text>
</comment>
<dbReference type="Proteomes" id="UP000676336">
    <property type="component" value="Unassembled WGS sequence"/>
</dbReference>
<gene>
    <name evidence="3" type="ORF">OVN521_LOCUS46339</name>
    <name evidence="2" type="ORF">SMN809_LOCUS31014</name>
</gene>
<feature type="non-terminal residue" evidence="3">
    <location>
        <position position="1"/>
    </location>
</feature>
<evidence type="ECO:0000313" key="3">
    <source>
        <dbReference type="EMBL" id="CAF4634469.1"/>
    </source>
</evidence>
<dbReference type="AlphaFoldDB" id="A0A821ED93"/>
<feature type="transmembrane region" description="Helical" evidence="1">
    <location>
        <begin position="20"/>
        <end position="42"/>
    </location>
</feature>
<feature type="non-terminal residue" evidence="3">
    <location>
        <position position="78"/>
    </location>
</feature>
<proteinExistence type="predicted"/>
<dbReference type="Proteomes" id="UP000663866">
    <property type="component" value="Unassembled WGS sequence"/>
</dbReference>
<dbReference type="EMBL" id="CAJOBG010081735">
    <property type="protein sequence ID" value="CAF4634469.1"/>
    <property type="molecule type" value="Genomic_DNA"/>
</dbReference>
<keyword evidence="1" id="KW-0472">Membrane</keyword>
<organism evidence="3 4">
    <name type="scientific">Rotaria magnacalcarata</name>
    <dbReference type="NCBI Taxonomy" id="392030"/>
    <lineage>
        <taxon>Eukaryota</taxon>
        <taxon>Metazoa</taxon>
        <taxon>Spiralia</taxon>
        <taxon>Gnathifera</taxon>
        <taxon>Rotifera</taxon>
        <taxon>Eurotatoria</taxon>
        <taxon>Bdelloidea</taxon>
        <taxon>Philodinida</taxon>
        <taxon>Philodinidae</taxon>
        <taxon>Rotaria</taxon>
    </lineage>
</organism>
<accession>A0A821ED93</accession>
<evidence type="ECO:0000313" key="4">
    <source>
        <dbReference type="Proteomes" id="UP000663866"/>
    </source>
</evidence>
<sequence length="78" mass="8996">RDNHRSLLDQSIYLVTHYYFARLPVSLILIIICILTPFAVLWPSTMNIIEPFENTTAINNDILLSASNLSFAQNRFNQ</sequence>
<reference evidence="3" key="1">
    <citation type="submission" date="2021-02" db="EMBL/GenBank/DDBJ databases">
        <authorList>
            <person name="Nowell W R."/>
        </authorList>
    </citation>
    <scope>NUCLEOTIDE SEQUENCE</scope>
</reference>
<keyword evidence="1" id="KW-1133">Transmembrane helix</keyword>
<keyword evidence="4" id="KW-1185">Reference proteome</keyword>